<dbReference type="InterPro" id="IPR014718">
    <property type="entry name" value="GH-type_carb-bd"/>
</dbReference>
<dbReference type="InterPro" id="IPR006103">
    <property type="entry name" value="Glyco_hydro_2_cat"/>
</dbReference>
<dbReference type="GO" id="GO:0030246">
    <property type="term" value="F:carbohydrate binding"/>
    <property type="evidence" value="ECO:0007669"/>
    <property type="project" value="InterPro"/>
</dbReference>
<dbReference type="SUPFAM" id="SSF74650">
    <property type="entry name" value="Galactose mutarotase-like"/>
    <property type="match status" value="1"/>
</dbReference>
<dbReference type="Pfam" id="PF00703">
    <property type="entry name" value="Glyco_hydro_2"/>
    <property type="match status" value="1"/>
</dbReference>
<dbReference type="InterPro" id="IPR013783">
    <property type="entry name" value="Ig-like_fold"/>
</dbReference>
<dbReference type="InterPro" id="IPR023232">
    <property type="entry name" value="Glyco_hydro_2_AS"/>
</dbReference>
<dbReference type="Pfam" id="PF02929">
    <property type="entry name" value="Bgal_small_N"/>
    <property type="match status" value="1"/>
</dbReference>
<evidence type="ECO:0000256" key="5">
    <source>
        <dbReference type="ARBA" id="ARBA00023295"/>
    </source>
</evidence>
<dbReference type="SUPFAM" id="SSF51445">
    <property type="entry name" value="(Trans)glycosidases"/>
    <property type="match status" value="1"/>
</dbReference>
<keyword evidence="4 7" id="KW-0378">Hydrolase</keyword>
<dbReference type="PROSITE" id="PS00608">
    <property type="entry name" value="GLYCOSYL_HYDROL_F2_2"/>
    <property type="match status" value="1"/>
</dbReference>
<evidence type="ECO:0000256" key="1">
    <source>
        <dbReference type="ARBA" id="ARBA00001412"/>
    </source>
</evidence>
<dbReference type="InterPro" id="IPR050347">
    <property type="entry name" value="Bact_Beta-galactosidase"/>
</dbReference>
<dbReference type="Pfam" id="PF02836">
    <property type="entry name" value="Glyco_hydro_2_C"/>
    <property type="match status" value="1"/>
</dbReference>
<dbReference type="SMART" id="SM01038">
    <property type="entry name" value="Bgal_small_N"/>
    <property type="match status" value="1"/>
</dbReference>
<organism evidence="9 10">
    <name type="scientific">Exilibacterium tricleocarpae</name>
    <dbReference type="NCBI Taxonomy" id="2591008"/>
    <lineage>
        <taxon>Bacteria</taxon>
        <taxon>Pseudomonadati</taxon>
        <taxon>Pseudomonadota</taxon>
        <taxon>Gammaproteobacteria</taxon>
        <taxon>Cellvibrionales</taxon>
        <taxon>Cellvibrionaceae</taxon>
        <taxon>Exilibacterium</taxon>
    </lineage>
</organism>
<dbReference type="PROSITE" id="PS00719">
    <property type="entry name" value="GLYCOSYL_HYDROL_F2_1"/>
    <property type="match status" value="1"/>
</dbReference>
<comment type="similarity">
    <text evidence="2 7">Belongs to the glycosyl hydrolase 2 family.</text>
</comment>
<evidence type="ECO:0000313" key="10">
    <source>
        <dbReference type="Proteomes" id="UP000319732"/>
    </source>
</evidence>
<dbReference type="InterPro" id="IPR004199">
    <property type="entry name" value="B-gal_small/dom_5"/>
</dbReference>
<dbReference type="PRINTS" id="PR00132">
    <property type="entry name" value="GLHYDRLASE2"/>
</dbReference>
<dbReference type="InterPro" id="IPR023230">
    <property type="entry name" value="Glyco_hydro_2_CS"/>
</dbReference>
<evidence type="ECO:0000259" key="8">
    <source>
        <dbReference type="SMART" id="SM01038"/>
    </source>
</evidence>
<gene>
    <name evidence="9" type="ORF">FKG94_08505</name>
</gene>
<protein>
    <recommendedName>
        <fullName evidence="3 7">Beta-galactosidase</fullName>
        <ecNumber evidence="3 7">3.2.1.23</ecNumber>
    </recommendedName>
    <alternativeName>
        <fullName evidence="6 7">Lactase</fullName>
    </alternativeName>
</protein>
<dbReference type="GO" id="GO:0005990">
    <property type="term" value="P:lactose catabolic process"/>
    <property type="evidence" value="ECO:0007669"/>
    <property type="project" value="TreeGrafter"/>
</dbReference>
<dbReference type="Pfam" id="PF02837">
    <property type="entry name" value="Glyco_hydro_2_N"/>
    <property type="match status" value="2"/>
</dbReference>
<dbReference type="EMBL" id="VHSG01000008">
    <property type="protein sequence ID" value="TQV81141.1"/>
    <property type="molecule type" value="Genomic_DNA"/>
</dbReference>
<dbReference type="Pfam" id="PF16353">
    <property type="entry name" value="LacZ_4"/>
    <property type="match status" value="1"/>
</dbReference>
<evidence type="ECO:0000313" key="9">
    <source>
        <dbReference type="EMBL" id="TQV81141.1"/>
    </source>
</evidence>
<dbReference type="InterPro" id="IPR017853">
    <property type="entry name" value="GH"/>
</dbReference>
<comment type="catalytic activity">
    <reaction evidence="1 7">
        <text>Hydrolysis of terminal non-reducing beta-D-galactose residues in beta-D-galactosides.</text>
        <dbReference type="EC" id="3.2.1.23"/>
    </reaction>
</comment>
<dbReference type="Gene3D" id="2.70.98.10">
    <property type="match status" value="1"/>
</dbReference>
<dbReference type="InterPro" id="IPR011013">
    <property type="entry name" value="Gal_mutarotase_sf_dom"/>
</dbReference>
<dbReference type="GO" id="GO:0009341">
    <property type="term" value="C:beta-galactosidase complex"/>
    <property type="evidence" value="ECO:0007669"/>
    <property type="project" value="InterPro"/>
</dbReference>
<comment type="caution">
    <text evidence="9">The sequence shown here is derived from an EMBL/GenBank/DDBJ whole genome shotgun (WGS) entry which is preliminary data.</text>
</comment>
<keyword evidence="5 7" id="KW-0326">Glycosidase</keyword>
<dbReference type="Gene3D" id="2.60.40.10">
    <property type="entry name" value="Immunoglobulins"/>
    <property type="match status" value="2"/>
</dbReference>
<dbReference type="Proteomes" id="UP000319732">
    <property type="component" value="Unassembled WGS sequence"/>
</dbReference>
<dbReference type="InterPro" id="IPR032312">
    <property type="entry name" value="LacZ_4"/>
</dbReference>
<dbReference type="SUPFAM" id="SSF49785">
    <property type="entry name" value="Galactose-binding domain-like"/>
    <property type="match status" value="1"/>
</dbReference>
<accession>A0A545TVF1</accession>
<keyword evidence="10" id="KW-1185">Reference proteome</keyword>
<dbReference type="InterPro" id="IPR006101">
    <property type="entry name" value="Glyco_hydro_2"/>
</dbReference>
<evidence type="ECO:0000256" key="2">
    <source>
        <dbReference type="ARBA" id="ARBA00007401"/>
    </source>
</evidence>
<dbReference type="InterPro" id="IPR006104">
    <property type="entry name" value="Glyco_hydro_2_N"/>
</dbReference>
<dbReference type="PANTHER" id="PTHR46323:SF2">
    <property type="entry name" value="BETA-GALACTOSIDASE"/>
    <property type="match status" value="1"/>
</dbReference>
<reference evidence="9 10" key="1">
    <citation type="submission" date="2019-06" db="EMBL/GenBank/DDBJ databases">
        <title>Whole genome sequence for Cellvibrionaceae sp. R142.</title>
        <authorList>
            <person name="Wang G."/>
        </authorList>
    </citation>
    <scope>NUCLEOTIDE SEQUENCE [LARGE SCALE GENOMIC DNA]</scope>
    <source>
        <strain evidence="9 10">R142</strain>
    </source>
</reference>
<dbReference type="RefSeq" id="WP_142903802.1">
    <property type="nucleotide sequence ID" value="NZ_ML660091.1"/>
</dbReference>
<sequence length="1090" mass="122600">MKPIKTILLAFLVLLITVPSMYLAGIEWRAPGPADTHHDWEDAGVFRINKEPARASAVPYPDLPSALAGTAAASPLVRSLNGPWRFFWARRPDQRPADFFRTDFDAGHWPTIPVPSNWELHGYGIPIYANTHVPWARVGRMASATIHGYPPQMALFSGTNPPYVRKDYNPVGSYRRTFELPATWDGREIYLQFGGVKSAFYVWINGTRVGYSQDSFTPAEFNITNYLKPGTNLVAVEVYRWSDGAYLELQDMWRLSGIFRDVNLIARAPTHIRDFYLTTELAPDYKSATLNLDAWIAGYESLPGASLALVIQGHQYASPTELAATVINGGKVSFAVPVDRPQLWSDETPNLYTLALLIRDAEGRHVGAVAQQLGFRDVEIAGGQLLVNGKPVYLKGVNRHDMHPDVGQAITREQMQQDIRLMKRHNINAVRTSHYPNHPYWYQLCNQYGLYVIDEANLETHGLRESIPASDPDWTAAAVDRMTNMVLRDRNHPAIIIWSLGNEAGRGDNFVKMKAAAVALDATRPVISEQMPEISDIVAPMYATYSAKDAATLPDHAAIERTFGMTPFWKYLIKAESTDAGRYIDHWGEHPANDKPLILVEYAHAMGNSSGGLKEYWEVFKRYPNIQGGFIWDWADQALRKTEAGVTFWAYGGDYEPPWMAHDGIFNNNGLVFPDRTPQPALHEVKKIQQWVNFQRRGQQLQVVNEYFYTDLSEFDIRWQLLQDGRTVDAGQWALALPPQQQTAVDLPEWPQSGEVLLNIEVALKTPRLWAEAGHRVASEQLLLREQPPLPPVQRQVVNGLSVEQRTDALLVRGEGFVLGVSKDNGLINHYQIAGVDSLIGELTPNFWRAPTDNDDAFAAHVEGASGWRDAYANRLTTDVELVENTDRRVRIVTRFRLAQRRASGELSYTIYPDARVQVDFAIDLSGAESDREIFRIGLQGPINPTLDRITWYGRGPFENYQDRNQAAKLGTYQLALDDFFVLYVKPQESSNRTDTRWLVLSGREPGGLQVTAAPQFDFSVWPYSQAAIEAATHSHKLPETGIHTLNIDLVQQGVGGDTGWGMDSQALPDYRIRPGQYQLTFWLSPPAPR</sequence>
<dbReference type="Gene3D" id="2.60.120.260">
    <property type="entry name" value="Galactose-binding domain-like"/>
    <property type="match status" value="1"/>
</dbReference>
<dbReference type="InterPro" id="IPR006102">
    <property type="entry name" value="Ig-like_GH2"/>
</dbReference>
<evidence type="ECO:0000256" key="3">
    <source>
        <dbReference type="ARBA" id="ARBA00012756"/>
    </source>
</evidence>
<proteinExistence type="inferred from homology"/>
<dbReference type="OrthoDB" id="9758603at2"/>
<dbReference type="SUPFAM" id="SSF49303">
    <property type="entry name" value="beta-Galactosidase/glucuronidase domain"/>
    <property type="match status" value="2"/>
</dbReference>
<dbReference type="AlphaFoldDB" id="A0A545TVF1"/>
<dbReference type="PANTHER" id="PTHR46323">
    <property type="entry name" value="BETA-GALACTOSIDASE"/>
    <property type="match status" value="1"/>
</dbReference>
<dbReference type="InterPro" id="IPR036156">
    <property type="entry name" value="Beta-gal/glucu_dom_sf"/>
</dbReference>
<evidence type="ECO:0000256" key="4">
    <source>
        <dbReference type="ARBA" id="ARBA00022801"/>
    </source>
</evidence>
<dbReference type="Gene3D" id="3.20.20.80">
    <property type="entry name" value="Glycosidases"/>
    <property type="match status" value="1"/>
</dbReference>
<dbReference type="EC" id="3.2.1.23" evidence="3 7"/>
<dbReference type="InterPro" id="IPR008979">
    <property type="entry name" value="Galactose-bd-like_sf"/>
</dbReference>
<dbReference type="GO" id="GO:0004565">
    <property type="term" value="F:beta-galactosidase activity"/>
    <property type="evidence" value="ECO:0007669"/>
    <property type="project" value="UniProtKB-EC"/>
</dbReference>
<evidence type="ECO:0000256" key="7">
    <source>
        <dbReference type="RuleBase" id="RU361154"/>
    </source>
</evidence>
<evidence type="ECO:0000256" key="6">
    <source>
        <dbReference type="ARBA" id="ARBA00032230"/>
    </source>
</evidence>
<name>A0A545TVF1_9GAMM</name>
<feature type="domain" description="Beta galactosidase small chain/" evidence="8">
    <location>
        <begin position="811"/>
        <end position="1085"/>
    </location>
</feature>